<dbReference type="AlphaFoldDB" id="A0A0F9BUK9"/>
<name>A0A0F9BUK9_9ZZZZ</name>
<evidence type="ECO:0000313" key="1">
    <source>
        <dbReference type="EMBL" id="KKL25615.1"/>
    </source>
</evidence>
<reference evidence="1" key="1">
    <citation type="journal article" date="2015" name="Nature">
        <title>Complex archaea that bridge the gap between prokaryotes and eukaryotes.</title>
        <authorList>
            <person name="Spang A."/>
            <person name="Saw J.H."/>
            <person name="Jorgensen S.L."/>
            <person name="Zaremba-Niedzwiedzka K."/>
            <person name="Martijn J."/>
            <person name="Lind A.E."/>
            <person name="van Eijk R."/>
            <person name="Schleper C."/>
            <person name="Guy L."/>
            <person name="Ettema T.J."/>
        </authorList>
    </citation>
    <scope>NUCLEOTIDE SEQUENCE</scope>
</reference>
<sequence>MEYEFEEDYKLAFSDLQEIPFRYRDGSVHYYHPETKQLYSWGCLDANQGWYHPSESYSVRIIERYLHPEEYAEKVRQQNEETRRAVAEIHEQEGKYLEELKQRRILEDCSMYIPTSQLPLEAPTGEFRQFGDEPQALRAQAETGSSFVVHVGVYRN</sequence>
<accession>A0A0F9BUK9</accession>
<organism evidence="1">
    <name type="scientific">marine sediment metagenome</name>
    <dbReference type="NCBI Taxonomy" id="412755"/>
    <lineage>
        <taxon>unclassified sequences</taxon>
        <taxon>metagenomes</taxon>
        <taxon>ecological metagenomes</taxon>
    </lineage>
</organism>
<comment type="caution">
    <text evidence="1">The sequence shown here is derived from an EMBL/GenBank/DDBJ whole genome shotgun (WGS) entry which is preliminary data.</text>
</comment>
<gene>
    <name evidence="1" type="ORF">LCGC14_2403540</name>
</gene>
<dbReference type="EMBL" id="LAZR01036151">
    <property type="protein sequence ID" value="KKL25615.1"/>
    <property type="molecule type" value="Genomic_DNA"/>
</dbReference>
<proteinExistence type="predicted"/>
<protein>
    <submittedName>
        <fullName evidence="1">Uncharacterized protein</fullName>
    </submittedName>
</protein>